<proteinExistence type="predicted"/>
<organism evidence="2 3">
    <name type="scientific">Gossypium arboreum</name>
    <name type="common">Tree cotton</name>
    <name type="synonym">Gossypium nanking</name>
    <dbReference type="NCBI Taxonomy" id="29729"/>
    <lineage>
        <taxon>Eukaryota</taxon>
        <taxon>Viridiplantae</taxon>
        <taxon>Streptophyta</taxon>
        <taxon>Embryophyta</taxon>
        <taxon>Tracheophyta</taxon>
        <taxon>Spermatophyta</taxon>
        <taxon>Magnoliopsida</taxon>
        <taxon>eudicotyledons</taxon>
        <taxon>Gunneridae</taxon>
        <taxon>Pentapetalae</taxon>
        <taxon>rosids</taxon>
        <taxon>malvids</taxon>
        <taxon>Malvales</taxon>
        <taxon>Malvaceae</taxon>
        <taxon>Malvoideae</taxon>
        <taxon>Gossypium</taxon>
    </lineage>
</organism>
<gene>
    <name evidence="2" type="ORF">PVK06_020003</name>
</gene>
<dbReference type="InterPro" id="IPR053151">
    <property type="entry name" value="RNase_H-like"/>
</dbReference>
<evidence type="ECO:0000313" key="3">
    <source>
        <dbReference type="Proteomes" id="UP001358586"/>
    </source>
</evidence>
<evidence type="ECO:0000313" key="2">
    <source>
        <dbReference type="EMBL" id="KAK5825196.1"/>
    </source>
</evidence>
<keyword evidence="3" id="KW-1185">Reference proteome</keyword>
<name>A0ABR0PL87_GOSAR</name>
<dbReference type="Proteomes" id="UP001358586">
    <property type="component" value="Chromosome 6"/>
</dbReference>
<dbReference type="CDD" id="cd06222">
    <property type="entry name" value="RNase_H_like"/>
    <property type="match status" value="1"/>
</dbReference>
<dbReference type="PANTHER" id="PTHR47723:SF24">
    <property type="entry name" value="RNASE H TYPE-1 DOMAIN-CONTAINING PROTEIN"/>
    <property type="match status" value="1"/>
</dbReference>
<reference evidence="2 3" key="1">
    <citation type="submission" date="2023-03" db="EMBL/GenBank/DDBJ databases">
        <title>WGS of Gossypium arboreum.</title>
        <authorList>
            <person name="Yu D."/>
        </authorList>
    </citation>
    <scope>NUCLEOTIDE SEQUENCE [LARGE SCALE GENOMIC DNA]</scope>
    <source>
        <tissue evidence="2">Leaf</tissue>
    </source>
</reference>
<dbReference type="InterPro" id="IPR002156">
    <property type="entry name" value="RNaseH_domain"/>
</dbReference>
<dbReference type="Pfam" id="PF13456">
    <property type="entry name" value="RVT_3"/>
    <property type="match status" value="1"/>
</dbReference>
<protein>
    <recommendedName>
        <fullName evidence="1">RNase H type-1 domain-containing protein</fullName>
    </recommendedName>
</protein>
<feature type="domain" description="RNase H type-1" evidence="1">
    <location>
        <begin position="18"/>
        <end position="74"/>
    </location>
</feature>
<accession>A0ABR0PL87</accession>
<dbReference type="PANTHER" id="PTHR47723">
    <property type="entry name" value="OS05G0353850 PROTEIN"/>
    <property type="match status" value="1"/>
</dbReference>
<dbReference type="EMBL" id="JARKNE010000006">
    <property type="protein sequence ID" value="KAK5825196.1"/>
    <property type="molecule type" value="Genomic_DNA"/>
</dbReference>
<dbReference type="InterPro" id="IPR044730">
    <property type="entry name" value="RNase_H-like_dom_plant"/>
</dbReference>
<sequence length="78" mass="8898">MRMLLHCSRPKRGWIKLNTDGAVSATSLFSSIRGVFRNSDGNWFYGFSMAFGKDPVFKVEARVVLEGLLMAWEKVLDR</sequence>
<evidence type="ECO:0000259" key="1">
    <source>
        <dbReference type="Pfam" id="PF13456"/>
    </source>
</evidence>
<comment type="caution">
    <text evidence="2">The sequence shown here is derived from an EMBL/GenBank/DDBJ whole genome shotgun (WGS) entry which is preliminary data.</text>
</comment>